<reference evidence="3 4" key="1">
    <citation type="submission" date="2019-06" db="EMBL/GenBank/DDBJ databases">
        <title>Sorghum-associated microbial communities from plants grown in Nebraska, USA.</title>
        <authorList>
            <person name="Schachtman D."/>
        </authorList>
    </citation>
    <scope>NUCLEOTIDE SEQUENCE [LARGE SCALE GENOMIC DNA]</scope>
    <source>
        <strain evidence="3 4">T529</strain>
    </source>
</reference>
<gene>
    <name evidence="3" type="ORF">FB547_1298</name>
</gene>
<comment type="caution">
    <text evidence="3">The sequence shown here is derived from an EMBL/GenBank/DDBJ whole genome shotgun (WGS) entry which is preliminary data.</text>
</comment>
<dbReference type="Gene3D" id="3.40.190.10">
    <property type="entry name" value="Periplasmic binding protein-like II"/>
    <property type="match status" value="1"/>
</dbReference>
<dbReference type="Pfam" id="PF03401">
    <property type="entry name" value="TctC"/>
    <property type="match status" value="1"/>
</dbReference>
<dbReference type="SUPFAM" id="SSF53850">
    <property type="entry name" value="Periplasmic binding protein-like II"/>
    <property type="match status" value="1"/>
</dbReference>
<organism evidence="3 4">
    <name type="scientific">Variovorax beijingensis</name>
    <dbReference type="NCBI Taxonomy" id="2496117"/>
    <lineage>
        <taxon>Bacteria</taxon>
        <taxon>Pseudomonadati</taxon>
        <taxon>Pseudomonadota</taxon>
        <taxon>Betaproteobacteria</taxon>
        <taxon>Burkholderiales</taxon>
        <taxon>Comamonadaceae</taxon>
        <taxon>Variovorax</taxon>
    </lineage>
</organism>
<dbReference type="PANTHER" id="PTHR42928:SF5">
    <property type="entry name" value="BLR1237 PROTEIN"/>
    <property type="match status" value="1"/>
</dbReference>
<keyword evidence="2" id="KW-0732">Signal</keyword>
<dbReference type="AlphaFoldDB" id="A0A561B0J1"/>
<sequence>MKRRTMLALIGATSAGWLASPSYAARSSYPSAPVRMVVPYAAGGGIDAVARMLAQGMGEELHQPVVVDNRAGAGGMLGAEVVAKAQPDGYTILLAGNPELNITPQLQAKTSYSAVNDFAPVVLVSQSPNILVANPSLGAKTLREALDAAKKKGAIGIGTPGNGSPQHIAVEVLRMQTGMDIMHVPYKGAGPATVAALGGEVTFALVGAPPVLPHINSGKLVAFAVTQPKRSPLMPNVPTLGEALGMMQNDDFVTWYGLLVPAKTPPEIVDVLSKAAFSVLNRSDSRSRLAVLGTDLVAMPAGPFAERMRRETQVYGEIIKRFGIKAT</sequence>
<accession>A0A561B0J1</accession>
<dbReference type="OrthoDB" id="8839614at2"/>
<feature type="signal peptide" evidence="2">
    <location>
        <begin position="1"/>
        <end position="24"/>
    </location>
</feature>
<dbReference type="Gene3D" id="3.40.190.150">
    <property type="entry name" value="Bordetella uptake gene, domain 1"/>
    <property type="match status" value="1"/>
</dbReference>
<dbReference type="InterPro" id="IPR005064">
    <property type="entry name" value="BUG"/>
</dbReference>
<protein>
    <submittedName>
        <fullName evidence="3">Tripartite-type tricarboxylate transporter receptor subunit TctC</fullName>
    </submittedName>
</protein>
<dbReference type="PIRSF" id="PIRSF017082">
    <property type="entry name" value="YflP"/>
    <property type="match status" value="1"/>
</dbReference>
<dbReference type="RefSeq" id="WP_145747810.1">
    <property type="nucleotide sequence ID" value="NZ_VIVL01000029.1"/>
</dbReference>
<dbReference type="Proteomes" id="UP000319722">
    <property type="component" value="Unassembled WGS sequence"/>
</dbReference>
<proteinExistence type="inferred from homology"/>
<feature type="chain" id="PRO_5021820123" evidence="2">
    <location>
        <begin position="25"/>
        <end position="327"/>
    </location>
</feature>
<keyword evidence="3" id="KW-0675">Receptor</keyword>
<evidence type="ECO:0000313" key="3">
    <source>
        <dbReference type="EMBL" id="TWD72383.1"/>
    </source>
</evidence>
<evidence type="ECO:0000313" key="4">
    <source>
        <dbReference type="Proteomes" id="UP000319722"/>
    </source>
</evidence>
<evidence type="ECO:0000256" key="2">
    <source>
        <dbReference type="SAM" id="SignalP"/>
    </source>
</evidence>
<comment type="similarity">
    <text evidence="1">Belongs to the UPF0065 (bug) family.</text>
</comment>
<dbReference type="EMBL" id="VIVL01000029">
    <property type="protein sequence ID" value="TWD72383.1"/>
    <property type="molecule type" value="Genomic_DNA"/>
</dbReference>
<dbReference type="InterPro" id="IPR042100">
    <property type="entry name" value="Bug_dom1"/>
</dbReference>
<dbReference type="PANTHER" id="PTHR42928">
    <property type="entry name" value="TRICARBOXYLATE-BINDING PROTEIN"/>
    <property type="match status" value="1"/>
</dbReference>
<evidence type="ECO:0000256" key="1">
    <source>
        <dbReference type="ARBA" id="ARBA00006987"/>
    </source>
</evidence>
<name>A0A561B0J1_9BURK</name>